<keyword evidence="4 5" id="KW-0663">Pyridoxal phosphate</keyword>
<comment type="caution">
    <text evidence="6">The sequence shown here is derived from an EMBL/GenBank/DDBJ whole genome shotgun (WGS) entry which is preliminary data.</text>
</comment>
<evidence type="ECO:0000256" key="5">
    <source>
        <dbReference type="RuleBase" id="RU003560"/>
    </source>
</evidence>
<dbReference type="Proteomes" id="UP000240739">
    <property type="component" value="Unassembled WGS sequence"/>
</dbReference>
<dbReference type="InterPro" id="IPR015422">
    <property type="entry name" value="PyrdxlP-dep_Trfase_small"/>
</dbReference>
<dbReference type="InterPro" id="IPR015424">
    <property type="entry name" value="PyrdxlP-dep_Trfase"/>
</dbReference>
<evidence type="ECO:0000313" key="6">
    <source>
        <dbReference type="EMBL" id="PTL54304.1"/>
    </source>
</evidence>
<keyword evidence="7" id="KW-1185">Reference proteome</keyword>
<dbReference type="Gene3D" id="3.40.640.10">
    <property type="entry name" value="Type I PLP-dependent aspartate aminotransferase-like (Major domain)"/>
    <property type="match status" value="1"/>
</dbReference>
<dbReference type="GO" id="GO:0008483">
    <property type="term" value="F:transaminase activity"/>
    <property type="evidence" value="ECO:0007669"/>
    <property type="project" value="UniProtKB-KW"/>
</dbReference>
<reference evidence="6 7" key="1">
    <citation type="submission" date="2018-03" db="EMBL/GenBank/DDBJ databases">
        <title>Aquarubrobacter algicola gen. nov., sp. nov., a novel actinobacterium isolated from shallow eutrophic lake during the end of cyanobacterial harmful algal blooms.</title>
        <authorList>
            <person name="Chun S.J."/>
        </authorList>
    </citation>
    <scope>NUCLEOTIDE SEQUENCE [LARGE SCALE GENOMIC DNA]</scope>
    <source>
        <strain evidence="6 7">Seoho-28</strain>
    </source>
</reference>
<name>A0A2T4UBM4_9ACTN</name>
<dbReference type="PROSITE" id="PS00600">
    <property type="entry name" value="AA_TRANSFER_CLASS_3"/>
    <property type="match status" value="1"/>
</dbReference>
<dbReference type="SUPFAM" id="SSF53383">
    <property type="entry name" value="PLP-dependent transferases"/>
    <property type="match status" value="1"/>
</dbReference>
<accession>A0A2T4UBM4</accession>
<dbReference type="OrthoDB" id="9801834at2"/>
<dbReference type="Pfam" id="PF00202">
    <property type="entry name" value="Aminotran_3"/>
    <property type="match status" value="1"/>
</dbReference>
<organism evidence="6 7">
    <name type="scientific">Paraconexibacter algicola</name>
    <dbReference type="NCBI Taxonomy" id="2133960"/>
    <lineage>
        <taxon>Bacteria</taxon>
        <taxon>Bacillati</taxon>
        <taxon>Actinomycetota</taxon>
        <taxon>Thermoleophilia</taxon>
        <taxon>Solirubrobacterales</taxon>
        <taxon>Paraconexibacteraceae</taxon>
        <taxon>Paraconexibacter</taxon>
    </lineage>
</organism>
<gene>
    <name evidence="6" type="ORF">C7Y72_21410</name>
</gene>
<evidence type="ECO:0000256" key="4">
    <source>
        <dbReference type="ARBA" id="ARBA00022898"/>
    </source>
</evidence>
<proteinExistence type="inferred from homology"/>
<dbReference type="NCBIfam" id="NF005102">
    <property type="entry name" value="PRK06541.1"/>
    <property type="match status" value="1"/>
</dbReference>
<dbReference type="AlphaFoldDB" id="A0A2T4UBM4"/>
<evidence type="ECO:0000256" key="2">
    <source>
        <dbReference type="ARBA" id="ARBA00022576"/>
    </source>
</evidence>
<dbReference type="PANTHER" id="PTHR43094:SF1">
    <property type="entry name" value="AMINOTRANSFERASE CLASS-III"/>
    <property type="match status" value="1"/>
</dbReference>
<keyword evidence="3 6" id="KW-0808">Transferase</keyword>
<dbReference type="InterPro" id="IPR049704">
    <property type="entry name" value="Aminotrans_3_PPA_site"/>
</dbReference>
<dbReference type="CDD" id="cd00610">
    <property type="entry name" value="OAT_like"/>
    <property type="match status" value="1"/>
</dbReference>
<dbReference type="PANTHER" id="PTHR43094">
    <property type="entry name" value="AMINOTRANSFERASE"/>
    <property type="match status" value="1"/>
</dbReference>
<dbReference type="Gene3D" id="3.90.1150.10">
    <property type="entry name" value="Aspartate Aminotransferase, domain 1"/>
    <property type="match status" value="1"/>
</dbReference>
<evidence type="ECO:0000256" key="1">
    <source>
        <dbReference type="ARBA" id="ARBA00008954"/>
    </source>
</evidence>
<evidence type="ECO:0000313" key="7">
    <source>
        <dbReference type="Proteomes" id="UP000240739"/>
    </source>
</evidence>
<dbReference type="FunFam" id="3.40.640.10:FF:000014">
    <property type="entry name" value="Adenosylmethionine-8-amino-7-oxononanoate aminotransferase, probable"/>
    <property type="match status" value="1"/>
</dbReference>
<dbReference type="InterPro" id="IPR005814">
    <property type="entry name" value="Aminotrans_3"/>
</dbReference>
<keyword evidence="2 6" id="KW-0032">Aminotransferase</keyword>
<dbReference type="InterPro" id="IPR015421">
    <property type="entry name" value="PyrdxlP-dep_Trfase_major"/>
</dbReference>
<sequence length="456" mass="50072">MATTEQPKTRDLQELAKRHLWMHFSRMGAYDAGAEIPIIVKGDGCYVWDEHGNRYFDGLSALFCVNIGHGRHDVAQAGADQARELGFFTTWSYAHPRAIELAARLADLAPGDLNRVFFTSGGGESVESAIKLVRQYHKLTGNPTKTKIIARETAYHGTTLGALTATGITGLRQPFEPFTPGGCHVPNTNLYRLAPGYGVENLAEAIAKRIDFEGADTVAAVILEPVQNAGGCFTPPEGYFQRVREICDERDVLLISDEVICAFGRLGEWFGAQRYGYQPDIITTAKGLTSSYAPMGAVLASDRLMEPFLEGTNSFAHGFTWGGHPMCAAVAMANLDVFEQEGILENVREHEGEFRAMLESLRDIPIVGDVRGAGYFQAIELVKDRETKASFSRDEAESLLRGFLSGELFRRGLICRADDRGDPVIQLSPPLISGPEHFAEIESILRPVLEEASTRL</sequence>
<protein>
    <submittedName>
        <fullName evidence="6">Aspartate aminotransferase family protein</fullName>
    </submittedName>
</protein>
<dbReference type="EMBL" id="PYYB01000005">
    <property type="protein sequence ID" value="PTL54304.1"/>
    <property type="molecule type" value="Genomic_DNA"/>
</dbReference>
<dbReference type="RefSeq" id="WP_107571246.1">
    <property type="nucleotide sequence ID" value="NZ_PYYB01000005.1"/>
</dbReference>
<comment type="similarity">
    <text evidence="1 5">Belongs to the class-III pyridoxal-phosphate-dependent aminotransferase family.</text>
</comment>
<evidence type="ECO:0000256" key="3">
    <source>
        <dbReference type="ARBA" id="ARBA00022679"/>
    </source>
</evidence>
<dbReference type="GO" id="GO:0030170">
    <property type="term" value="F:pyridoxal phosphate binding"/>
    <property type="evidence" value="ECO:0007669"/>
    <property type="project" value="InterPro"/>
</dbReference>